<dbReference type="InterPro" id="IPR040079">
    <property type="entry name" value="Glutathione_S-Trfase"/>
</dbReference>
<keyword evidence="4" id="KW-1185">Reference proteome</keyword>
<dbReference type="PROSITE" id="PS50404">
    <property type="entry name" value="GST_NTER"/>
    <property type="match status" value="1"/>
</dbReference>
<dbReference type="Pfam" id="PF13417">
    <property type="entry name" value="GST_N_3"/>
    <property type="match status" value="1"/>
</dbReference>
<evidence type="ECO:0000313" key="4">
    <source>
        <dbReference type="Proteomes" id="UP000662770"/>
    </source>
</evidence>
<dbReference type="RefSeq" id="WP_207354809.1">
    <property type="nucleotide sequence ID" value="NZ_CP071503.1"/>
</dbReference>
<dbReference type="PROSITE" id="PS50405">
    <property type="entry name" value="GST_CTER"/>
    <property type="match status" value="1"/>
</dbReference>
<accession>A0ABX7QSB3</accession>
<name>A0ABX7QSB3_9GAMM</name>
<dbReference type="InterPro" id="IPR050983">
    <property type="entry name" value="GST_Omega/HSP26"/>
</dbReference>
<evidence type="ECO:0000259" key="2">
    <source>
        <dbReference type="PROSITE" id="PS50405"/>
    </source>
</evidence>
<evidence type="ECO:0000313" key="3">
    <source>
        <dbReference type="EMBL" id="QSX33590.1"/>
    </source>
</evidence>
<dbReference type="Pfam" id="PF13410">
    <property type="entry name" value="GST_C_2"/>
    <property type="match status" value="1"/>
</dbReference>
<dbReference type="SFLD" id="SFLDS00019">
    <property type="entry name" value="Glutathione_Transferase_(cytos"/>
    <property type="match status" value="1"/>
</dbReference>
<dbReference type="Gene3D" id="3.40.30.10">
    <property type="entry name" value="Glutaredoxin"/>
    <property type="match status" value="1"/>
</dbReference>
<dbReference type="InterPro" id="IPR036282">
    <property type="entry name" value="Glutathione-S-Trfase_C_sf"/>
</dbReference>
<dbReference type="PANTHER" id="PTHR43968">
    <property type="match status" value="1"/>
</dbReference>
<dbReference type="CDD" id="cd00299">
    <property type="entry name" value="GST_C_family"/>
    <property type="match status" value="1"/>
</dbReference>
<dbReference type="InterPro" id="IPR010987">
    <property type="entry name" value="Glutathione-S-Trfase_C-like"/>
</dbReference>
<proteinExistence type="predicted"/>
<dbReference type="InterPro" id="IPR004045">
    <property type="entry name" value="Glutathione_S-Trfase_N"/>
</dbReference>
<gene>
    <name evidence="3" type="ORF">JYB87_18080</name>
</gene>
<evidence type="ECO:0000259" key="1">
    <source>
        <dbReference type="PROSITE" id="PS50404"/>
    </source>
</evidence>
<dbReference type="InterPro" id="IPR036249">
    <property type="entry name" value="Thioredoxin-like_sf"/>
</dbReference>
<organism evidence="3 4">
    <name type="scientific">Shewanella avicenniae</name>
    <dbReference type="NCBI Taxonomy" id="2814294"/>
    <lineage>
        <taxon>Bacteria</taxon>
        <taxon>Pseudomonadati</taxon>
        <taxon>Pseudomonadota</taxon>
        <taxon>Gammaproteobacteria</taxon>
        <taxon>Alteromonadales</taxon>
        <taxon>Shewanellaceae</taxon>
        <taxon>Shewanella</taxon>
    </lineage>
</organism>
<sequence>MELFYNPLSRSSQKVLIALYEKQANFFPRIIHLHDPLERRSFADCYPLCSLPLLVTKDGLEIPDSSSIIEYVEQKIPAGTQLCPPEPARNLRNRMLDRLIDNQLYRTLYEMEKHLHLPEHLQQPLIIRQQQKQLKIVLNELEKHLRQQHWLCGNGFTMADCALIPALYSLPKEIRLMEFFELNRYRQQAELRGSWSLVKEEIEQVQSELHSGIQPQS</sequence>
<dbReference type="Proteomes" id="UP000662770">
    <property type="component" value="Chromosome"/>
</dbReference>
<dbReference type="PANTHER" id="PTHR43968:SF6">
    <property type="entry name" value="GLUTATHIONE S-TRANSFERASE OMEGA"/>
    <property type="match status" value="1"/>
</dbReference>
<dbReference type="Gene3D" id="1.20.1050.10">
    <property type="match status" value="1"/>
</dbReference>
<feature type="domain" description="GST C-terminal" evidence="2">
    <location>
        <begin position="86"/>
        <end position="209"/>
    </location>
</feature>
<dbReference type="CDD" id="cd00570">
    <property type="entry name" value="GST_N_family"/>
    <property type="match status" value="1"/>
</dbReference>
<feature type="domain" description="GST N-terminal" evidence="1">
    <location>
        <begin position="1"/>
        <end position="80"/>
    </location>
</feature>
<dbReference type="EMBL" id="CP071503">
    <property type="protein sequence ID" value="QSX33590.1"/>
    <property type="molecule type" value="Genomic_DNA"/>
</dbReference>
<dbReference type="SUPFAM" id="SSF52833">
    <property type="entry name" value="Thioredoxin-like"/>
    <property type="match status" value="1"/>
</dbReference>
<protein>
    <submittedName>
        <fullName evidence="3">Glutathione S-transferase family protein</fullName>
    </submittedName>
</protein>
<reference evidence="3 4" key="1">
    <citation type="submission" date="2021-03" db="EMBL/GenBank/DDBJ databases">
        <title>Novel species identification of genus Shewanella.</title>
        <authorList>
            <person name="Liu G."/>
            <person name="Zhang Q."/>
        </authorList>
    </citation>
    <scope>NUCLEOTIDE SEQUENCE [LARGE SCALE GENOMIC DNA]</scope>
    <source>
        <strain evidence="3 4">FJAT-51800</strain>
    </source>
</reference>
<dbReference type="SUPFAM" id="SSF47616">
    <property type="entry name" value="GST C-terminal domain-like"/>
    <property type="match status" value="1"/>
</dbReference>